<proteinExistence type="predicted"/>
<sequence>MAEGDLDIDSRSDHVAKDTITNVEAETCMKTDYDVFDSNEVPKAHLPSGST</sequence>
<gene>
    <name evidence="1" type="primary">potF</name>
    <name evidence="1" type="ORF">JAN5088_00096</name>
</gene>
<accession>A0A0M6XMA1</accession>
<keyword evidence="2" id="KW-1185">Reference proteome</keyword>
<name>A0A0M6XMA1_9RHOB</name>
<organism evidence="1 2">
    <name type="scientific">Jannaschia rubra</name>
    <dbReference type="NCBI Taxonomy" id="282197"/>
    <lineage>
        <taxon>Bacteria</taxon>
        <taxon>Pseudomonadati</taxon>
        <taxon>Pseudomonadota</taxon>
        <taxon>Alphaproteobacteria</taxon>
        <taxon>Rhodobacterales</taxon>
        <taxon>Roseobacteraceae</taxon>
        <taxon>Jannaschia</taxon>
    </lineage>
</organism>
<evidence type="ECO:0000313" key="1">
    <source>
        <dbReference type="EMBL" id="CTQ31341.1"/>
    </source>
</evidence>
<protein>
    <submittedName>
        <fullName evidence="1">Putrescine-binding periplasmic protein</fullName>
    </submittedName>
</protein>
<evidence type="ECO:0000313" key="2">
    <source>
        <dbReference type="Proteomes" id="UP000048908"/>
    </source>
</evidence>
<dbReference type="Proteomes" id="UP000048908">
    <property type="component" value="Unassembled WGS sequence"/>
</dbReference>
<reference evidence="1 2" key="1">
    <citation type="submission" date="2015-07" db="EMBL/GenBank/DDBJ databases">
        <authorList>
            <person name="Noorani M."/>
        </authorList>
    </citation>
    <scope>NUCLEOTIDE SEQUENCE [LARGE SCALE GENOMIC DNA]</scope>
    <source>
        <strain evidence="1 2">CECT 5088</strain>
    </source>
</reference>
<dbReference type="AlphaFoldDB" id="A0A0M6XMA1"/>
<dbReference type="STRING" id="282197.SAMN04488517_101321"/>
<dbReference type="EMBL" id="CXPG01000009">
    <property type="protein sequence ID" value="CTQ31341.1"/>
    <property type="molecule type" value="Genomic_DNA"/>
</dbReference>
<dbReference type="RefSeq" id="WP_158448453.1">
    <property type="nucleotide sequence ID" value="NZ_CANMUL010000006.1"/>
</dbReference>